<reference evidence="1" key="1">
    <citation type="submission" date="2020-11" db="EMBL/GenBank/DDBJ databases">
        <title>Kefir isolates.</title>
        <authorList>
            <person name="Marcisauskas S."/>
            <person name="Kim Y."/>
            <person name="Blasche S."/>
        </authorList>
    </citation>
    <scope>NUCLEOTIDE SEQUENCE</scope>
    <source>
        <strain evidence="1">Olga-1</strain>
    </source>
</reference>
<gene>
    <name evidence="1" type="ORF">C6P40_002410</name>
</gene>
<protein>
    <submittedName>
        <fullName evidence="1">Uncharacterized protein</fullName>
    </submittedName>
</protein>
<sequence length="876" mass="102089">YHSKEYYSLDIKIFINDQDRLILNQFQGIKSYKNLINKNDQFDNQESIFENMINSNNNNSDNNELNNLNDFDIESIKIWKRINNLLNNVSINHLKTSISNKNDDIISSMISLDSGDTDIKITNSSQNDSHKYINLPGNLNMTSNTDNKSEYLTVSEQMRLNLDKLGVEMNMMSLSVLKNADSKRYHETIRLLPDLPLELQNRIWTDAIFNNLNLREILNLTGINPYLDSIIYHHFCVNIFIISRFMSEKTNIKITNVIGKVLIKSNEFEKLLNLLLEKKIKIQNLSFSREILEIFTINKSILKLIYYAKNLCYVYYEQLIEFQKLEILFLKKIKFLSIAAFDNIKLIKMKNMTNLEHIVLNIYNYPINLKCISKILSFAIKLKNLNKLDIKIVIDKNLQLPNCLFEALKLISFTDLEISIQILDNNLTYKSMKFDWLHEKIEPVCQFITDLSMNINSEDYVDFNSLNNYFKLEKLKISTYYSANKSGSFRLNNKNLKNLELYYFDRQMKYSLKNLTNLNKLVLNSCDICADLLNCLPNNIKNLTLSNCFYRSENQFLLPTSLKIFKYEMQSLPQEFPNFINISKLLSLEELTLALSTKIPKIFINQLPKNLRIFSISCVNSEIQIDWNSMNFSILKNLFYFKIIGNSIEYDLNLLPPFIKQLDFQLKVCVFKNTLPSNIKILSITFNDTNIPIFSSLNSIIINLNLLEDLSIFSTRLNYDLTRFEFNNLKKLKLYVGFNVFKSKSTIKIGNLPISLIRFEINSKSKETILFAPKSLIRDSQIKNLNKLKKTKSIENSNNSSLTSNINGIIIDPTIYSNRIIELGILEGITELRESEVSKINLEKGMSKLKIDNVSNKMKNENQKTKSKIKNLLRRP</sequence>
<proteinExistence type="predicted"/>
<name>A0A9P6WNS6_9ASCO</name>
<evidence type="ECO:0000313" key="1">
    <source>
        <dbReference type="EMBL" id="KAG0690540.1"/>
    </source>
</evidence>
<dbReference type="AlphaFoldDB" id="A0A9P6WNS6"/>
<dbReference type="EMBL" id="PUHW01000027">
    <property type="protein sequence ID" value="KAG0690540.1"/>
    <property type="molecule type" value="Genomic_DNA"/>
</dbReference>
<dbReference type="Proteomes" id="UP000697127">
    <property type="component" value="Unassembled WGS sequence"/>
</dbReference>
<accession>A0A9P6WNS6</accession>
<organism evidence="1 2">
    <name type="scientific">Pichia californica</name>
    <dbReference type="NCBI Taxonomy" id="460514"/>
    <lineage>
        <taxon>Eukaryota</taxon>
        <taxon>Fungi</taxon>
        <taxon>Dikarya</taxon>
        <taxon>Ascomycota</taxon>
        <taxon>Saccharomycotina</taxon>
        <taxon>Pichiomycetes</taxon>
        <taxon>Pichiales</taxon>
        <taxon>Pichiaceae</taxon>
        <taxon>Pichia</taxon>
    </lineage>
</organism>
<evidence type="ECO:0000313" key="2">
    <source>
        <dbReference type="Proteomes" id="UP000697127"/>
    </source>
</evidence>
<comment type="caution">
    <text evidence="1">The sequence shown here is derived from an EMBL/GenBank/DDBJ whole genome shotgun (WGS) entry which is preliminary data.</text>
</comment>
<feature type="non-terminal residue" evidence="1">
    <location>
        <position position="1"/>
    </location>
</feature>
<keyword evidence="2" id="KW-1185">Reference proteome</keyword>